<dbReference type="InParanoid" id="A0A194XB09"/>
<reference evidence="1 2" key="1">
    <citation type="submission" date="2015-10" db="EMBL/GenBank/DDBJ databases">
        <title>Full genome of DAOMC 229536 Phialocephala scopiformis, a fungal endophyte of spruce producing the potent anti-insectan compound rugulosin.</title>
        <authorList>
            <consortium name="DOE Joint Genome Institute"/>
            <person name="Walker A.K."/>
            <person name="Frasz S.L."/>
            <person name="Seifert K.A."/>
            <person name="Miller J.D."/>
            <person name="Mondo S.J."/>
            <person name="Labutti K."/>
            <person name="Lipzen A."/>
            <person name="Dockter R."/>
            <person name="Kennedy M."/>
            <person name="Grigoriev I.V."/>
            <person name="Spatafora J.W."/>
        </authorList>
    </citation>
    <scope>NUCLEOTIDE SEQUENCE [LARGE SCALE GENOMIC DNA]</scope>
    <source>
        <strain evidence="1 2">CBS 120377</strain>
    </source>
</reference>
<sequence length="321" mass="35196">MPNWKTYESSVRLLSAIVAAHPGLKLNYDDIGKIYGGGTTYKAVWGRMKVINDNAKALRAAFDAGRDTTEIVISETDLLIDFSGPDIAARFGGDCTKSAVENRFRRVKSDAKLINDAVKNGVDPITINVGDTSGEAAMSGNGSSACFGSNVTKSGLTHCFHRNIQPNVKLIRDARKQSVDPKDITMSCLLMMMAEIVKFYGSECTRSAFENHYKRDLAPNIKALKQAVGDGRDPKDVVLMENLLIDFVTDISSIMGSDTTPNGIRFQFTDRFKPIGKLQLEMKANGRDAKDIDLDSVKGKQKGQMAALYCICFLYSTLSFC</sequence>
<name>A0A194XB09_MOLSC</name>
<dbReference type="Proteomes" id="UP000070700">
    <property type="component" value="Unassembled WGS sequence"/>
</dbReference>
<evidence type="ECO:0000313" key="2">
    <source>
        <dbReference type="Proteomes" id="UP000070700"/>
    </source>
</evidence>
<proteinExistence type="predicted"/>
<protein>
    <submittedName>
        <fullName evidence="1">Uncharacterized protein</fullName>
    </submittedName>
</protein>
<gene>
    <name evidence="1" type="ORF">LY89DRAFT_583877</name>
</gene>
<dbReference type="KEGG" id="psco:LY89DRAFT_583877"/>
<dbReference type="OrthoDB" id="4828117at2759"/>
<dbReference type="GeneID" id="28818961"/>
<accession>A0A194XB09</accession>
<dbReference type="EMBL" id="KQ947414">
    <property type="protein sequence ID" value="KUJ17356.1"/>
    <property type="molecule type" value="Genomic_DNA"/>
</dbReference>
<organism evidence="1 2">
    <name type="scientific">Mollisia scopiformis</name>
    <name type="common">Conifer needle endophyte fungus</name>
    <name type="synonym">Phialocephala scopiformis</name>
    <dbReference type="NCBI Taxonomy" id="149040"/>
    <lineage>
        <taxon>Eukaryota</taxon>
        <taxon>Fungi</taxon>
        <taxon>Dikarya</taxon>
        <taxon>Ascomycota</taxon>
        <taxon>Pezizomycotina</taxon>
        <taxon>Leotiomycetes</taxon>
        <taxon>Helotiales</taxon>
        <taxon>Mollisiaceae</taxon>
        <taxon>Mollisia</taxon>
    </lineage>
</organism>
<dbReference type="AlphaFoldDB" id="A0A194XB09"/>
<evidence type="ECO:0000313" key="1">
    <source>
        <dbReference type="EMBL" id="KUJ17356.1"/>
    </source>
</evidence>
<keyword evidence="2" id="KW-1185">Reference proteome</keyword>
<dbReference type="RefSeq" id="XP_018071711.1">
    <property type="nucleotide sequence ID" value="XM_018209235.1"/>
</dbReference>